<evidence type="ECO:0000256" key="9">
    <source>
        <dbReference type="ARBA" id="ARBA00047937"/>
    </source>
</evidence>
<dbReference type="InterPro" id="IPR008909">
    <property type="entry name" value="DALR_anticod-bd"/>
</dbReference>
<dbReference type="HAMAP" id="MF_00255">
    <property type="entry name" value="Gly_tRNA_synth_beta"/>
    <property type="match status" value="1"/>
</dbReference>
<dbReference type="Proteomes" id="UP001254848">
    <property type="component" value="Unassembled WGS sequence"/>
</dbReference>
<dbReference type="SUPFAM" id="SSF109604">
    <property type="entry name" value="HD-domain/PDEase-like"/>
    <property type="match status" value="1"/>
</dbReference>
<comment type="subunit">
    <text evidence="10">Tetramer of two alpha and two beta subunits.</text>
</comment>
<dbReference type="InterPro" id="IPR015944">
    <property type="entry name" value="Gly-tRNA-synth_bsu"/>
</dbReference>
<name>A0ABU3NYR4_9FIRM</name>
<dbReference type="SMART" id="SM00836">
    <property type="entry name" value="DALR_1"/>
    <property type="match status" value="1"/>
</dbReference>
<dbReference type="InterPro" id="IPR006194">
    <property type="entry name" value="Gly-tRNA-synth_heterodimer"/>
</dbReference>
<evidence type="ECO:0000256" key="10">
    <source>
        <dbReference type="HAMAP-Rule" id="MF_00255"/>
    </source>
</evidence>
<evidence type="ECO:0000313" key="13">
    <source>
        <dbReference type="Proteomes" id="UP001254848"/>
    </source>
</evidence>
<keyword evidence="8 10" id="KW-0030">Aminoacyl-tRNA synthetase</keyword>
<dbReference type="PROSITE" id="PS50861">
    <property type="entry name" value="AA_TRNA_LIGASE_II_GLYAB"/>
    <property type="match status" value="1"/>
</dbReference>
<keyword evidence="6 10" id="KW-0067">ATP-binding</keyword>
<keyword evidence="4 10" id="KW-0436">Ligase</keyword>
<keyword evidence="13" id="KW-1185">Reference proteome</keyword>
<evidence type="ECO:0000256" key="8">
    <source>
        <dbReference type="ARBA" id="ARBA00023146"/>
    </source>
</evidence>
<evidence type="ECO:0000313" key="12">
    <source>
        <dbReference type="EMBL" id="MDT8901933.1"/>
    </source>
</evidence>
<evidence type="ECO:0000259" key="11">
    <source>
        <dbReference type="SMART" id="SM00836"/>
    </source>
</evidence>
<dbReference type="NCBIfam" id="TIGR00211">
    <property type="entry name" value="glyS"/>
    <property type="match status" value="1"/>
</dbReference>
<protein>
    <recommendedName>
        <fullName evidence="10">Glycine--tRNA ligase beta subunit</fullName>
        <ecNumber evidence="10">6.1.1.14</ecNumber>
    </recommendedName>
    <alternativeName>
        <fullName evidence="10">Glycyl-tRNA synthetase beta subunit</fullName>
        <shortName evidence="10">GlyRS</shortName>
    </alternativeName>
</protein>
<comment type="similarity">
    <text evidence="2 10">Belongs to the class-II aminoacyl-tRNA synthetase family.</text>
</comment>
<organism evidence="12 13">
    <name type="scientific">Anaeroselena agilis</name>
    <dbReference type="NCBI Taxonomy" id="3063788"/>
    <lineage>
        <taxon>Bacteria</taxon>
        <taxon>Bacillati</taxon>
        <taxon>Bacillota</taxon>
        <taxon>Negativicutes</taxon>
        <taxon>Acetonemataceae</taxon>
        <taxon>Anaeroselena</taxon>
    </lineage>
</organism>
<accession>A0ABU3NYR4</accession>
<dbReference type="GO" id="GO:0004820">
    <property type="term" value="F:glycine-tRNA ligase activity"/>
    <property type="evidence" value="ECO:0007669"/>
    <property type="project" value="UniProtKB-EC"/>
</dbReference>
<dbReference type="EMBL" id="JAUOZS010000001">
    <property type="protein sequence ID" value="MDT8901933.1"/>
    <property type="molecule type" value="Genomic_DNA"/>
</dbReference>
<dbReference type="PRINTS" id="PR01045">
    <property type="entry name" value="TRNASYNTHGB"/>
</dbReference>
<evidence type="ECO:0000256" key="1">
    <source>
        <dbReference type="ARBA" id="ARBA00004496"/>
    </source>
</evidence>
<evidence type="ECO:0000256" key="2">
    <source>
        <dbReference type="ARBA" id="ARBA00008226"/>
    </source>
</evidence>
<comment type="caution">
    <text evidence="12">The sequence shown here is derived from an EMBL/GenBank/DDBJ whole genome shotgun (WGS) entry which is preliminary data.</text>
</comment>
<dbReference type="PANTHER" id="PTHR30075">
    <property type="entry name" value="GLYCYL-TRNA SYNTHETASE"/>
    <property type="match status" value="1"/>
</dbReference>
<evidence type="ECO:0000256" key="7">
    <source>
        <dbReference type="ARBA" id="ARBA00022917"/>
    </source>
</evidence>
<keyword evidence="3 10" id="KW-0963">Cytoplasm</keyword>
<dbReference type="Pfam" id="PF02092">
    <property type="entry name" value="tRNA_synt_2f"/>
    <property type="match status" value="1"/>
</dbReference>
<comment type="subcellular location">
    <subcellularLocation>
        <location evidence="1 10">Cytoplasm</location>
    </subcellularLocation>
</comment>
<keyword evidence="7 10" id="KW-0648">Protein biosynthesis</keyword>
<gene>
    <name evidence="10 12" type="primary">glyS</name>
    <name evidence="12" type="ORF">Q4T40_11825</name>
</gene>
<evidence type="ECO:0000256" key="6">
    <source>
        <dbReference type="ARBA" id="ARBA00022840"/>
    </source>
</evidence>
<dbReference type="PANTHER" id="PTHR30075:SF2">
    <property type="entry name" value="GLYCINE--TRNA LIGASE, CHLOROPLASTIC_MITOCHONDRIAL 2"/>
    <property type="match status" value="1"/>
</dbReference>
<evidence type="ECO:0000256" key="3">
    <source>
        <dbReference type="ARBA" id="ARBA00022490"/>
    </source>
</evidence>
<sequence length="687" mass="74490">MAKDLLLEIGSEEIPAKFMPAALAQLADIAKAKFTERRIACGEVQTFGTPRRLALIVRGMAEQQSDRNSENKGPAVKIAFDDSGVPTKAAQGFARGQGVDVKDLVVKDGYVYAVVHETGRPVVDILPELLPEIVTAIAFPKSMRWGDLDLRFARPIRWLVALFGGDVVPFSLAEVAAGNVSHGHRFLSTGPVALASVDEYFAKMTANHVMVDQDLRRQVIREQVEKLAVRQGGTAVIDEDLLEEVTYLVEYPTALCGRFEEKYLALPPEAVITPMREHQRYFPVFAADGKLLPVFITVRNGGQDYIDIVRHGNERVLKARLADARFFFEEDKKVPLADRVAKLKTIVFQEGLGTMYDKTVRLEKLAAEIARKAGLPEAELATIGRGAHLAKADLVTGMVYEFTELQGVMGREYAKLSGEAPAVAEAVFEHYLPRFAGDSLPQTPAGRMVSVADKLDNIVATFSRGLIPTGSQDPYALRRQALGIVNILIAARYHVSIKALAAAAMDLLAVSGEERRAKLCGDIGEFFRLRLKNVLADEGVRYDMVDAVLATDTDDVYDAWLRAKALAEVGATEAMQRAVQALTRAGNLAKNAAGDAIDPALFAADGEKVLYASLEGARKEIAALSASKDYAGVLKVIAGLADPIDAFFTQVMVMVDDVAVRNNRLALLKSITALAAGVADLSKIVAA</sequence>
<dbReference type="EC" id="6.1.1.14" evidence="10"/>
<evidence type="ECO:0000256" key="5">
    <source>
        <dbReference type="ARBA" id="ARBA00022741"/>
    </source>
</evidence>
<keyword evidence="5 10" id="KW-0547">Nucleotide-binding</keyword>
<dbReference type="RefSeq" id="WP_413780431.1">
    <property type="nucleotide sequence ID" value="NZ_JAUOZS010000001.1"/>
</dbReference>
<evidence type="ECO:0000256" key="4">
    <source>
        <dbReference type="ARBA" id="ARBA00022598"/>
    </source>
</evidence>
<proteinExistence type="inferred from homology"/>
<feature type="domain" description="DALR anticodon binding" evidence="11">
    <location>
        <begin position="579"/>
        <end position="684"/>
    </location>
</feature>
<comment type="catalytic activity">
    <reaction evidence="9 10">
        <text>tRNA(Gly) + glycine + ATP = glycyl-tRNA(Gly) + AMP + diphosphate</text>
        <dbReference type="Rhea" id="RHEA:16013"/>
        <dbReference type="Rhea" id="RHEA-COMP:9664"/>
        <dbReference type="Rhea" id="RHEA-COMP:9683"/>
        <dbReference type="ChEBI" id="CHEBI:30616"/>
        <dbReference type="ChEBI" id="CHEBI:33019"/>
        <dbReference type="ChEBI" id="CHEBI:57305"/>
        <dbReference type="ChEBI" id="CHEBI:78442"/>
        <dbReference type="ChEBI" id="CHEBI:78522"/>
        <dbReference type="ChEBI" id="CHEBI:456215"/>
        <dbReference type="EC" id="6.1.1.14"/>
    </reaction>
</comment>
<reference evidence="12 13" key="1">
    <citation type="submission" date="2023-07" db="EMBL/GenBank/DDBJ databases">
        <title>The novel representative of Negativicutes class, Anaeroselena agilis gen. nov. sp. nov.</title>
        <authorList>
            <person name="Prokofeva M.I."/>
            <person name="Elcheninov A.G."/>
            <person name="Klyukina A."/>
            <person name="Kublanov I.V."/>
            <person name="Frolov E.N."/>
            <person name="Podosokorskaya O.A."/>
        </authorList>
    </citation>
    <scope>NUCLEOTIDE SEQUENCE [LARGE SCALE GENOMIC DNA]</scope>
    <source>
        <strain evidence="12 13">4137-cl</strain>
    </source>
</reference>
<dbReference type="Pfam" id="PF05746">
    <property type="entry name" value="DALR_1"/>
    <property type="match status" value="1"/>
</dbReference>